<dbReference type="CDD" id="cd02440">
    <property type="entry name" value="AdoMet_MTases"/>
    <property type="match status" value="1"/>
</dbReference>
<dbReference type="PANTHER" id="PTHR45036:SF1">
    <property type="entry name" value="METHYLTRANSFERASE LIKE 7A"/>
    <property type="match status" value="1"/>
</dbReference>
<dbReference type="STRING" id="418985.A0A1V9X698"/>
<gene>
    <name evidence="2" type="ORF">BIW11_12459</name>
</gene>
<dbReference type="InterPro" id="IPR052356">
    <property type="entry name" value="Thiol_S-MT"/>
</dbReference>
<evidence type="ECO:0000313" key="2">
    <source>
        <dbReference type="EMBL" id="OQR69125.1"/>
    </source>
</evidence>
<accession>A0A1V9X698</accession>
<dbReference type="Gene3D" id="3.40.50.150">
    <property type="entry name" value="Vaccinia Virus protein VP39"/>
    <property type="match status" value="1"/>
</dbReference>
<evidence type="ECO:0000313" key="3">
    <source>
        <dbReference type="Proteomes" id="UP000192247"/>
    </source>
</evidence>
<dbReference type="GO" id="GO:0032259">
    <property type="term" value="P:methylation"/>
    <property type="evidence" value="ECO:0007669"/>
    <property type="project" value="UniProtKB-KW"/>
</dbReference>
<evidence type="ECO:0000259" key="1">
    <source>
        <dbReference type="Pfam" id="PF08241"/>
    </source>
</evidence>
<dbReference type="InterPro" id="IPR013216">
    <property type="entry name" value="Methyltransf_11"/>
</dbReference>
<dbReference type="PANTHER" id="PTHR45036">
    <property type="entry name" value="METHYLTRANSFERASE LIKE 7B"/>
    <property type="match status" value="1"/>
</dbReference>
<dbReference type="InParanoid" id="A0A1V9X698"/>
<keyword evidence="3" id="KW-1185">Reference proteome</keyword>
<dbReference type="GO" id="GO:0008757">
    <property type="term" value="F:S-adenosylmethionine-dependent methyltransferase activity"/>
    <property type="evidence" value="ECO:0007669"/>
    <property type="project" value="InterPro"/>
</dbReference>
<protein>
    <submittedName>
        <fullName evidence="2">Methyltransferase protein 7A-like</fullName>
    </submittedName>
</protein>
<keyword evidence="2" id="KW-0808">Transferase</keyword>
<name>A0A1V9X698_9ACAR</name>
<dbReference type="Proteomes" id="UP000192247">
    <property type="component" value="Unassembled WGS sequence"/>
</dbReference>
<keyword evidence="2" id="KW-0489">Methyltransferase</keyword>
<dbReference type="InterPro" id="IPR029063">
    <property type="entry name" value="SAM-dependent_MTases_sf"/>
</dbReference>
<dbReference type="EMBL" id="MNPL01022060">
    <property type="protein sequence ID" value="OQR69125.1"/>
    <property type="molecule type" value="Genomic_DNA"/>
</dbReference>
<dbReference type="SUPFAM" id="SSF53335">
    <property type="entry name" value="S-adenosyl-L-methionine-dependent methyltransferases"/>
    <property type="match status" value="1"/>
</dbReference>
<reference evidence="2 3" key="1">
    <citation type="journal article" date="2017" name="Gigascience">
        <title>Draft genome of the honey bee ectoparasitic mite, Tropilaelaps mercedesae, is shaped by the parasitic life history.</title>
        <authorList>
            <person name="Dong X."/>
            <person name="Armstrong S.D."/>
            <person name="Xia D."/>
            <person name="Makepeace B.L."/>
            <person name="Darby A.C."/>
            <person name="Kadowaki T."/>
        </authorList>
    </citation>
    <scope>NUCLEOTIDE SEQUENCE [LARGE SCALE GENOMIC DNA]</scope>
    <source>
        <strain evidence="2">Wuxi-XJTLU</strain>
    </source>
</reference>
<proteinExistence type="predicted"/>
<dbReference type="OrthoDB" id="6423379at2759"/>
<feature type="domain" description="Methyltransferase type 11" evidence="1">
    <location>
        <begin position="99"/>
        <end position="194"/>
    </location>
</feature>
<dbReference type="Pfam" id="PF08241">
    <property type="entry name" value="Methyltransf_11"/>
    <property type="match status" value="1"/>
</dbReference>
<sequence length="260" mass="29941">MSNQIKLSQLIGQLPEVRATLIQNRRFIIVPVAAALGYLLLRDPIKDARDHFFSWIYTKYFLAAIDKHLFSFRQEMKYLLAKQRSQDPHPHNDETLRILEIGAGPGSNLDFYPKSSRVMILEPNAYFLDTLLKKQKSHSEVVRVICGYAEDLSDIQDESIDAVVSTLVLCSVGDLDKSLKEVKRVLVKGGRLYLFEHILDTHDRTRRLTQYIVSPMWSLIYDGCQISRDINAALVRAGFDIGSKRNYYVTCFWKDEEHGK</sequence>
<comment type="caution">
    <text evidence="2">The sequence shown here is derived from an EMBL/GenBank/DDBJ whole genome shotgun (WGS) entry which is preliminary data.</text>
</comment>
<organism evidence="2 3">
    <name type="scientific">Tropilaelaps mercedesae</name>
    <dbReference type="NCBI Taxonomy" id="418985"/>
    <lineage>
        <taxon>Eukaryota</taxon>
        <taxon>Metazoa</taxon>
        <taxon>Ecdysozoa</taxon>
        <taxon>Arthropoda</taxon>
        <taxon>Chelicerata</taxon>
        <taxon>Arachnida</taxon>
        <taxon>Acari</taxon>
        <taxon>Parasitiformes</taxon>
        <taxon>Mesostigmata</taxon>
        <taxon>Gamasina</taxon>
        <taxon>Dermanyssoidea</taxon>
        <taxon>Laelapidae</taxon>
        <taxon>Tropilaelaps</taxon>
    </lineage>
</organism>
<dbReference type="AlphaFoldDB" id="A0A1V9X698"/>